<feature type="transmembrane region" description="Helical" evidence="8">
    <location>
        <begin position="94"/>
        <end position="114"/>
    </location>
</feature>
<evidence type="ECO:0000256" key="1">
    <source>
        <dbReference type="ARBA" id="ARBA00004141"/>
    </source>
</evidence>
<feature type="transmembrane region" description="Helical" evidence="8">
    <location>
        <begin position="7"/>
        <end position="35"/>
    </location>
</feature>
<feature type="non-terminal residue" evidence="9">
    <location>
        <position position="1"/>
    </location>
</feature>
<dbReference type="InterPro" id="IPR050427">
    <property type="entry name" value="Olfactory_Receptors"/>
</dbReference>
<evidence type="ECO:0000256" key="6">
    <source>
        <dbReference type="ARBA" id="ARBA00023170"/>
    </source>
</evidence>
<dbReference type="GO" id="GO:0004930">
    <property type="term" value="F:G protein-coupled receptor activity"/>
    <property type="evidence" value="ECO:0007669"/>
    <property type="project" value="UniProtKB-KW"/>
</dbReference>
<name>A0AAW0HHV8_MYOGA</name>
<reference evidence="9 10" key="1">
    <citation type="journal article" date="2023" name="bioRxiv">
        <title>Conserved and derived expression patterns and positive selection on dental genes reveal complex evolutionary context of ever-growing rodent molars.</title>
        <authorList>
            <person name="Calamari Z.T."/>
            <person name="Song A."/>
            <person name="Cohen E."/>
            <person name="Akter M."/>
            <person name="Roy R.D."/>
            <person name="Hallikas O."/>
            <person name="Christensen M.M."/>
            <person name="Li P."/>
            <person name="Marangoni P."/>
            <person name="Jernvall J."/>
            <person name="Klein O.D."/>
        </authorList>
    </citation>
    <scope>NUCLEOTIDE SEQUENCE [LARGE SCALE GENOMIC DNA]</scope>
    <source>
        <strain evidence="9">V071</strain>
    </source>
</reference>
<evidence type="ECO:0000256" key="2">
    <source>
        <dbReference type="ARBA" id="ARBA00022692"/>
    </source>
</evidence>
<keyword evidence="4" id="KW-0297">G-protein coupled receptor</keyword>
<accession>A0AAW0HHV8</accession>
<feature type="transmembrane region" description="Helical" evidence="8">
    <location>
        <begin position="41"/>
        <end position="60"/>
    </location>
</feature>
<feature type="transmembrane region" description="Helical" evidence="8">
    <location>
        <begin position="159"/>
        <end position="180"/>
    </location>
</feature>
<keyword evidence="6" id="KW-0675">Receptor</keyword>
<dbReference type="GO" id="GO:0016020">
    <property type="term" value="C:membrane"/>
    <property type="evidence" value="ECO:0007669"/>
    <property type="project" value="UniProtKB-SubCell"/>
</dbReference>
<evidence type="ECO:0008006" key="11">
    <source>
        <dbReference type="Google" id="ProtNLM"/>
    </source>
</evidence>
<dbReference type="AlphaFoldDB" id="A0AAW0HHV8"/>
<dbReference type="PANTHER" id="PTHR48002">
    <property type="entry name" value="OLFACTORY RECEPTOR"/>
    <property type="match status" value="1"/>
</dbReference>
<evidence type="ECO:0000256" key="3">
    <source>
        <dbReference type="ARBA" id="ARBA00022989"/>
    </source>
</evidence>
<evidence type="ECO:0000256" key="7">
    <source>
        <dbReference type="ARBA" id="ARBA00023224"/>
    </source>
</evidence>
<keyword evidence="2 8" id="KW-0812">Transmembrane</keyword>
<feature type="transmembrane region" description="Helical" evidence="8">
    <location>
        <begin position="200"/>
        <end position="216"/>
    </location>
</feature>
<evidence type="ECO:0000256" key="5">
    <source>
        <dbReference type="ARBA" id="ARBA00023136"/>
    </source>
</evidence>
<keyword evidence="10" id="KW-1185">Reference proteome</keyword>
<evidence type="ECO:0000313" key="9">
    <source>
        <dbReference type="EMBL" id="KAK7800772.1"/>
    </source>
</evidence>
<comment type="caution">
    <text evidence="9">The sequence shown here is derived from an EMBL/GenBank/DDBJ whole genome shotgun (WGS) entry which is preliminary data.</text>
</comment>
<protein>
    <recommendedName>
        <fullName evidence="11">G-protein coupled receptors family 1 profile domain-containing protein</fullName>
    </recommendedName>
</protein>
<sequence length="239" mass="27130">NPNIQKLIFIIYLFVHIATIGNIMIVVTIVCSPALLGSSMYFFLAFLSLVDTSFFSAISLSMREKSSPLKDAWSNFLLNISLVGLRCCSHSHGLWPLTCLIVNLYTTLLEVLWLSGGFLHSTVQTIFTLLLPFCGPNVIDHFMSNLFPLLELPCTDIHIFCLLVVANSGFICILVFFLLLIPYDSTVLNGNRKYCKLSSIFYTMLSPLIKALIYTFRNKYMKNTMWEVWKRLGVVSDEK</sequence>
<keyword evidence="7" id="KW-0807">Transducer</keyword>
<dbReference type="Proteomes" id="UP001488838">
    <property type="component" value="Unassembled WGS sequence"/>
</dbReference>
<dbReference type="SUPFAM" id="SSF81321">
    <property type="entry name" value="Family A G protein-coupled receptor-like"/>
    <property type="match status" value="1"/>
</dbReference>
<gene>
    <name evidence="9" type="ORF">U0070_021066</name>
</gene>
<evidence type="ECO:0000313" key="10">
    <source>
        <dbReference type="Proteomes" id="UP001488838"/>
    </source>
</evidence>
<evidence type="ECO:0000256" key="4">
    <source>
        <dbReference type="ARBA" id="ARBA00023040"/>
    </source>
</evidence>
<evidence type="ECO:0000256" key="8">
    <source>
        <dbReference type="SAM" id="Phobius"/>
    </source>
</evidence>
<dbReference type="EMBL" id="JBBHLL010000536">
    <property type="protein sequence ID" value="KAK7800772.1"/>
    <property type="molecule type" value="Genomic_DNA"/>
</dbReference>
<feature type="transmembrane region" description="Helical" evidence="8">
    <location>
        <begin position="126"/>
        <end position="147"/>
    </location>
</feature>
<organism evidence="9 10">
    <name type="scientific">Myodes glareolus</name>
    <name type="common">Bank vole</name>
    <name type="synonym">Clethrionomys glareolus</name>
    <dbReference type="NCBI Taxonomy" id="447135"/>
    <lineage>
        <taxon>Eukaryota</taxon>
        <taxon>Metazoa</taxon>
        <taxon>Chordata</taxon>
        <taxon>Craniata</taxon>
        <taxon>Vertebrata</taxon>
        <taxon>Euteleostomi</taxon>
        <taxon>Mammalia</taxon>
        <taxon>Eutheria</taxon>
        <taxon>Euarchontoglires</taxon>
        <taxon>Glires</taxon>
        <taxon>Rodentia</taxon>
        <taxon>Myomorpha</taxon>
        <taxon>Muroidea</taxon>
        <taxon>Cricetidae</taxon>
        <taxon>Arvicolinae</taxon>
        <taxon>Myodes</taxon>
    </lineage>
</organism>
<proteinExistence type="predicted"/>
<keyword evidence="5 8" id="KW-0472">Membrane</keyword>
<comment type="subcellular location">
    <subcellularLocation>
        <location evidence="1">Membrane</location>
        <topology evidence="1">Multi-pass membrane protein</topology>
    </subcellularLocation>
</comment>
<keyword evidence="3 8" id="KW-1133">Transmembrane helix</keyword>